<name>A0A0D0MKK0_ECOLX</name>
<reference evidence="1 4" key="2">
    <citation type="submission" date="2019-06" db="EMBL/GenBank/DDBJ databases">
        <authorList>
            <consortium name="GenomeTrakr network: Whole genome sequencing for foodborne pathogen traceback"/>
        </authorList>
    </citation>
    <scope>NUCLEOTIDE SEQUENCE [LARGE SCALE GENOMIC DNA]</scope>
    <source>
        <strain evidence="1 4">PSU-1847</strain>
    </source>
</reference>
<dbReference type="EMBL" id="NHTF01000036">
    <property type="protein sequence ID" value="OWW54734.1"/>
    <property type="molecule type" value="Genomic_DNA"/>
</dbReference>
<evidence type="ECO:0000313" key="3">
    <source>
        <dbReference type="Proteomes" id="UP000197270"/>
    </source>
</evidence>
<dbReference type="EMBL" id="AASDBN010000046">
    <property type="protein sequence ID" value="EFB1699539.1"/>
    <property type="molecule type" value="Genomic_DNA"/>
</dbReference>
<gene>
    <name evidence="2" type="ORF">CCS08_13260</name>
    <name evidence="1" type="ORF">FJQ40_19355</name>
</gene>
<dbReference type="Proteomes" id="UP000197270">
    <property type="component" value="Unassembled WGS sequence"/>
</dbReference>
<organism evidence="1 4">
    <name type="scientific">Escherichia coli</name>
    <dbReference type="NCBI Taxonomy" id="562"/>
    <lineage>
        <taxon>Bacteria</taxon>
        <taxon>Pseudomonadati</taxon>
        <taxon>Pseudomonadota</taxon>
        <taxon>Gammaproteobacteria</taxon>
        <taxon>Enterobacterales</taxon>
        <taxon>Enterobacteriaceae</taxon>
        <taxon>Escherichia</taxon>
    </lineage>
</organism>
<sequence>MSININDIINEAKNELEDLRVEGIKSAAYLELKSIFEEIKANPEIKTNYNFSFSEPSSGWKNGCLSYRETCYNKDTK</sequence>
<accession>A0A0D0MKK0</accession>
<proteinExistence type="predicted"/>
<reference evidence="2 3" key="1">
    <citation type="submission" date="2017-05" db="EMBL/GenBank/DDBJ databases">
        <title>Sequencing of Escherichia coli that cause persistent and transient Mastitis.</title>
        <authorList>
            <person name="Thacker T.C."/>
            <person name="Lippolis J.D."/>
            <person name="Brunelle B.W."/>
            <person name="Casey T.A."/>
            <person name="Reinhardt T.A."/>
            <person name="Sacco R.E."/>
            <person name="Holman D.B."/>
        </authorList>
    </citation>
    <scope>NUCLEOTIDE SEQUENCE [LARGE SCALE GENOMIC DNA]</scope>
    <source>
        <strain evidence="2 3">ECA-B</strain>
    </source>
</reference>
<dbReference type="Proteomes" id="UP000533284">
    <property type="component" value="Unassembled WGS sequence"/>
</dbReference>
<evidence type="ECO:0000313" key="4">
    <source>
        <dbReference type="Proteomes" id="UP000533284"/>
    </source>
</evidence>
<dbReference type="AlphaFoldDB" id="A0A0D0MKK0"/>
<protein>
    <submittedName>
        <fullName evidence="1">Uncharacterized protein</fullName>
    </submittedName>
</protein>
<evidence type="ECO:0000313" key="2">
    <source>
        <dbReference type="EMBL" id="OWW54734.1"/>
    </source>
</evidence>
<comment type="caution">
    <text evidence="1">The sequence shown here is derived from an EMBL/GenBank/DDBJ whole genome shotgun (WGS) entry which is preliminary data.</text>
</comment>
<dbReference type="RefSeq" id="WP_016238948.1">
    <property type="nucleotide sequence ID" value="NZ_BGTX01000058.1"/>
</dbReference>
<evidence type="ECO:0000313" key="1">
    <source>
        <dbReference type="EMBL" id="EFB1699539.1"/>
    </source>
</evidence>